<protein>
    <submittedName>
        <fullName evidence="2">MOSC domain-containing protein</fullName>
    </submittedName>
</protein>
<dbReference type="InterPro" id="IPR011037">
    <property type="entry name" value="Pyrv_Knase-like_insert_dom_sf"/>
</dbReference>
<accession>A0A429VAR7</accession>
<dbReference type="InterPro" id="IPR052716">
    <property type="entry name" value="MOSC_domain"/>
</dbReference>
<reference evidence="2 3" key="1">
    <citation type="submission" date="2018-12" db="EMBL/GenBank/DDBJ databases">
        <title>Sphingomonas sp. HMF7854 Genome sequencing and assembly.</title>
        <authorList>
            <person name="Cha I."/>
            <person name="Kang H."/>
            <person name="Kim H."/>
            <person name="Kang J."/>
            <person name="Joh K."/>
        </authorList>
    </citation>
    <scope>NUCLEOTIDE SEQUENCE [LARGE SCALE GENOMIC DNA]</scope>
    <source>
        <strain evidence="2 3">HMF7854</strain>
    </source>
</reference>
<keyword evidence="3" id="KW-1185">Reference proteome</keyword>
<evidence type="ECO:0000259" key="1">
    <source>
        <dbReference type="PROSITE" id="PS51340"/>
    </source>
</evidence>
<sequence length="151" mass="16579">MGGRLLGIARRERPRAPMEVIEHGRIIPGQGVVGDFRGALKSGRNKREISILARADWEAALRELGQHVSWEMRRANLYVDGIFLPRSPGSRIRLSGGALLEVTGECDPCNRMNEIAEGLRAVLTPDWRGGVLTRVIEGGPIMVGDSVEVEE</sequence>
<proteinExistence type="predicted"/>
<dbReference type="PANTHER" id="PTHR36930">
    <property type="entry name" value="METAL-SULFUR CLUSTER BIOSYNTHESIS PROTEINS YUAD-RELATED"/>
    <property type="match status" value="1"/>
</dbReference>
<dbReference type="Gene3D" id="2.40.33.20">
    <property type="entry name" value="PK beta-barrel domain-like"/>
    <property type="match status" value="1"/>
</dbReference>
<name>A0A429VAR7_9SPHN</name>
<dbReference type="PANTHER" id="PTHR36930:SF1">
    <property type="entry name" value="MOSC DOMAIN-CONTAINING PROTEIN"/>
    <property type="match status" value="1"/>
</dbReference>
<dbReference type="PROSITE" id="PS51340">
    <property type="entry name" value="MOSC"/>
    <property type="match status" value="1"/>
</dbReference>
<gene>
    <name evidence="2" type="ORF">HMF7854_08865</name>
</gene>
<dbReference type="GO" id="GO:0030170">
    <property type="term" value="F:pyridoxal phosphate binding"/>
    <property type="evidence" value="ECO:0007669"/>
    <property type="project" value="InterPro"/>
</dbReference>
<dbReference type="OrthoDB" id="1550913at2"/>
<dbReference type="SUPFAM" id="SSF50800">
    <property type="entry name" value="PK beta-barrel domain-like"/>
    <property type="match status" value="1"/>
</dbReference>
<organism evidence="2 3">
    <name type="scientific">Sphingomonas ginkgonis</name>
    <dbReference type="NCBI Taxonomy" id="2315330"/>
    <lineage>
        <taxon>Bacteria</taxon>
        <taxon>Pseudomonadati</taxon>
        <taxon>Pseudomonadota</taxon>
        <taxon>Alphaproteobacteria</taxon>
        <taxon>Sphingomonadales</taxon>
        <taxon>Sphingomonadaceae</taxon>
        <taxon>Sphingomonas</taxon>
    </lineage>
</organism>
<feature type="domain" description="MOSC" evidence="1">
    <location>
        <begin position="18"/>
        <end position="150"/>
    </location>
</feature>
<dbReference type="Pfam" id="PF03473">
    <property type="entry name" value="MOSC"/>
    <property type="match status" value="1"/>
</dbReference>
<dbReference type="Proteomes" id="UP000274661">
    <property type="component" value="Unassembled WGS sequence"/>
</dbReference>
<evidence type="ECO:0000313" key="3">
    <source>
        <dbReference type="Proteomes" id="UP000274661"/>
    </source>
</evidence>
<dbReference type="GO" id="GO:0030151">
    <property type="term" value="F:molybdenum ion binding"/>
    <property type="evidence" value="ECO:0007669"/>
    <property type="project" value="InterPro"/>
</dbReference>
<dbReference type="GO" id="GO:0003824">
    <property type="term" value="F:catalytic activity"/>
    <property type="evidence" value="ECO:0007669"/>
    <property type="project" value="InterPro"/>
</dbReference>
<dbReference type="EMBL" id="RWJF01000001">
    <property type="protein sequence ID" value="RST30932.1"/>
    <property type="molecule type" value="Genomic_DNA"/>
</dbReference>
<dbReference type="RefSeq" id="WP_126718766.1">
    <property type="nucleotide sequence ID" value="NZ_RWJF01000001.1"/>
</dbReference>
<comment type="caution">
    <text evidence="2">The sequence shown here is derived from an EMBL/GenBank/DDBJ whole genome shotgun (WGS) entry which is preliminary data.</text>
</comment>
<dbReference type="InterPro" id="IPR005302">
    <property type="entry name" value="MoCF_Sase_C"/>
</dbReference>
<evidence type="ECO:0000313" key="2">
    <source>
        <dbReference type="EMBL" id="RST30932.1"/>
    </source>
</evidence>
<dbReference type="AlphaFoldDB" id="A0A429VAR7"/>